<evidence type="ECO:0000256" key="1">
    <source>
        <dbReference type="RuleBase" id="RU368003"/>
    </source>
</evidence>
<dbReference type="GO" id="GO:0003723">
    <property type="term" value="F:RNA binding"/>
    <property type="evidence" value="ECO:0000318"/>
    <property type="project" value="GO_Central"/>
</dbReference>
<dbReference type="PANTHER" id="PTHR15341">
    <property type="entry name" value="SUN-COR STEROID HORMONE RECEPTOR CO-REPRESSOR"/>
    <property type="match status" value="1"/>
</dbReference>
<proteinExistence type="inferred from homology"/>
<keyword evidence="1" id="KW-0698">rRNA processing</keyword>
<dbReference type="GO" id="GO:0005737">
    <property type="term" value="C:cytoplasm"/>
    <property type="evidence" value="ECO:0007669"/>
    <property type="project" value="UniProtKB-SubCell"/>
</dbReference>
<name>A0A2R6W8C9_MARPO</name>
<dbReference type="Proteomes" id="UP000244005">
    <property type="component" value="Unassembled WGS sequence"/>
</dbReference>
<dbReference type="GO" id="GO:0000178">
    <property type="term" value="C:exosome (RNase complex)"/>
    <property type="evidence" value="ECO:0000318"/>
    <property type="project" value="GO_Central"/>
</dbReference>
<protein>
    <recommendedName>
        <fullName evidence="1">Nuclear nucleic acid-binding protein C1D</fullName>
    </recommendedName>
</protein>
<comment type="subunit">
    <text evidence="1">Monomer and homodimer.</text>
</comment>
<keyword evidence="1" id="KW-0963">Cytoplasm</keyword>
<dbReference type="EMBL" id="KZ772802">
    <property type="protein sequence ID" value="PTQ30079.1"/>
    <property type="molecule type" value="Genomic_DNA"/>
</dbReference>
<dbReference type="InterPro" id="IPR011082">
    <property type="entry name" value="Exosome-assoc_fac/DNA_repair"/>
</dbReference>
<comment type="similarity">
    <text evidence="1">Belongs to the C1D family.</text>
</comment>
<comment type="subcellular location">
    <subcellularLocation>
        <location evidence="1">Cytoplasm</location>
    </subcellularLocation>
    <subcellularLocation>
        <location evidence="1">Nucleus</location>
        <location evidence="1">Nucleolus</location>
    </subcellularLocation>
    <subcellularLocation>
        <location evidence="1">Nucleus</location>
    </subcellularLocation>
</comment>
<dbReference type="GO" id="GO:0000460">
    <property type="term" value="P:maturation of 5.8S rRNA"/>
    <property type="evidence" value="ECO:0000318"/>
    <property type="project" value="GO_Central"/>
</dbReference>
<evidence type="ECO:0000313" key="4">
    <source>
        <dbReference type="Proteomes" id="UP000244005"/>
    </source>
</evidence>
<accession>A0A2R6W8C9</accession>
<keyword evidence="1" id="KW-0238">DNA-binding</keyword>
<sequence length="192" mass="21465">MTDTTLLPKEVLVNVSNVDKALQKVEEQLNILLPIYTREVMDQLTPVEQASAFLLLSKTVNTLFCLQLKTDGVNPDEHNARGELDRYDIYHKKVQAALDRSKGPQRPTTSLDIRAANRFIEHAIPNLPEDQKKQLRAVAKQGNRHQDRVSESVRVTPKRRASGLTVAEEAAAFLAEASKEILASNVESKAEK</sequence>
<keyword evidence="1" id="KW-0694">RNA-binding</keyword>
<dbReference type="PANTHER" id="PTHR15341:SF3">
    <property type="entry name" value="NUCLEAR NUCLEIC ACID-BINDING PROTEIN C1D"/>
    <property type="match status" value="1"/>
</dbReference>
<dbReference type="GO" id="GO:0005730">
    <property type="term" value="C:nucleolus"/>
    <property type="evidence" value="ECO:0000318"/>
    <property type="project" value="GO_Central"/>
</dbReference>
<dbReference type="OrthoDB" id="1421013at2759"/>
<dbReference type="AlphaFoldDB" id="A0A2R6W8C9"/>
<keyword evidence="4" id="KW-1185">Reference proteome</keyword>
<feature type="region of interest" description="Disordered" evidence="2">
    <location>
        <begin position="140"/>
        <end position="161"/>
    </location>
</feature>
<dbReference type="Gramene" id="Mp2g02250.1">
    <property type="protein sequence ID" value="Mp2g02250.1.cds"/>
    <property type="gene ID" value="Mp2g02250"/>
</dbReference>
<organism evidence="3 4">
    <name type="scientific">Marchantia polymorpha</name>
    <name type="common">Common liverwort</name>
    <name type="synonym">Marchantia aquatica</name>
    <dbReference type="NCBI Taxonomy" id="3197"/>
    <lineage>
        <taxon>Eukaryota</taxon>
        <taxon>Viridiplantae</taxon>
        <taxon>Streptophyta</taxon>
        <taxon>Embryophyta</taxon>
        <taxon>Marchantiophyta</taxon>
        <taxon>Marchantiopsida</taxon>
        <taxon>Marchantiidae</taxon>
        <taxon>Marchantiales</taxon>
        <taxon>Marchantiaceae</taxon>
        <taxon>Marchantia</taxon>
    </lineage>
</organism>
<keyword evidence="1" id="KW-0539">Nucleus</keyword>
<comment type="function">
    <text evidence="1">Plays a role in the recruitment of the exosome to pre-rRNA to mediate the 3'-5' end processing of the 5.8S rRNA.</text>
</comment>
<dbReference type="GO" id="GO:0003677">
    <property type="term" value="F:DNA binding"/>
    <property type="evidence" value="ECO:0000318"/>
    <property type="project" value="GO_Central"/>
</dbReference>
<evidence type="ECO:0000256" key="2">
    <source>
        <dbReference type="SAM" id="MobiDB-lite"/>
    </source>
</evidence>
<evidence type="ECO:0000313" key="3">
    <source>
        <dbReference type="EMBL" id="PTQ30079.1"/>
    </source>
</evidence>
<dbReference type="OMA" id="CQSDEKQ"/>
<dbReference type="GO" id="GO:0010468">
    <property type="term" value="P:regulation of gene expression"/>
    <property type="evidence" value="ECO:0000318"/>
    <property type="project" value="GO_Central"/>
</dbReference>
<reference evidence="4" key="1">
    <citation type="journal article" date="2017" name="Cell">
        <title>Insights into land plant evolution garnered from the Marchantia polymorpha genome.</title>
        <authorList>
            <person name="Bowman J.L."/>
            <person name="Kohchi T."/>
            <person name="Yamato K.T."/>
            <person name="Jenkins J."/>
            <person name="Shu S."/>
            <person name="Ishizaki K."/>
            <person name="Yamaoka S."/>
            <person name="Nishihama R."/>
            <person name="Nakamura Y."/>
            <person name="Berger F."/>
            <person name="Adam C."/>
            <person name="Aki S.S."/>
            <person name="Althoff F."/>
            <person name="Araki T."/>
            <person name="Arteaga-Vazquez M.A."/>
            <person name="Balasubrmanian S."/>
            <person name="Barry K."/>
            <person name="Bauer D."/>
            <person name="Boehm C.R."/>
            <person name="Briginshaw L."/>
            <person name="Caballero-Perez J."/>
            <person name="Catarino B."/>
            <person name="Chen F."/>
            <person name="Chiyoda S."/>
            <person name="Chovatia M."/>
            <person name="Davies K.M."/>
            <person name="Delmans M."/>
            <person name="Demura T."/>
            <person name="Dierschke T."/>
            <person name="Dolan L."/>
            <person name="Dorantes-Acosta A.E."/>
            <person name="Eklund D.M."/>
            <person name="Florent S.N."/>
            <person name="Flores-Sandoval E."/>
            <person name="Fujiyama A."/>
            <person name="Fukuzawa H."/>
            <person name="Galik B."/>
            <person name="Grimanelli D."/>
            <person name="Grimwood J."/>
            <person name="Grossniklaus U."/>
            <person name="Hamada T."/>
            <person name="Haseloff J."/>
            <person name="Hetherington A.J."/>
            <person name="Higo A."/>
            <person name="Hirakawa Y."/>
            <person name="Hundley H.N."/>
            <person name="Ikeda Y."/>
            <person name="Inoue K."/>
            <person name="Inoue S.I."/>
            <person name="Ishida S."/>
            <person name="Jia Q."/>
            <person name="Kakita M."/>
            <person name="Kanazawa T."/>
            <person name="Kawai Y."/>
            <person name="Kawashima T."/>
            <person name="Kennedy M."/>
            <person name="Kinose K."/>
            <person name="Kinoshita T."/>
            <person name="Kohara Y."/>
            <person name="Koide E."/>
            <person name="Komatsu K."/>
            <person name="Kopischke S."/>
            <person name="Kubo M."/>
            <person name="Kyozuka J."/>
            <person name="Lagercrantz U."/>
            <person name="Lin S.S."/>
            <person name="Lindquist E."/>
            <person name="Lipzen A.M."/>
            <person name="Lu C.W."/>
            <person name="De Luna E."/>
            <person name="Martienssen R.A."/>
            <person name="Minamino N."/>
            <person name="Mizutani M."/>
            <person name="Mizutani M."/>
            <person name="Mochizuki N."/>
            <person name="Monte I."/>
            <person name="Mosher R."/>
            <person name="Nagasaki H."/>
            <person name="Nakagami H."/>
            <person name="Naramoto S."/>
            <person name="Nishitani K."/>
            <person name="Ohtani M."/>
            <person name="Okamoto T."/>
            <person name="Okumura M."/>
            <person name="Phillips J."/>
            <person name="Pollak B."/>
            <person name="Reinders A."/>
            <person name="Rovekamp M."/>
            <person name="Sano R."/>
            <person name="Sawa S."/>
            <person name="Schmid M.W."/>
            <person name="Shirakawa M."/>
            <person name="Solano R."/>
            <person name="Spunde A."/>
            <person name="Suetsugu N."/>
            <person name="Sugano S."/>
            <person name="Sugiyama A."/>
            <person name="Sun R."/>
            <person name="Suzuki Y."/>
            <person name="Takenaka M."/>
            <person name="Takezawa D."/>
            <person name="Tomogane H."/>
            <person name="Tsuzuki M."/>
            <person name="Ueda T."/>
            <person name="Umeda M."/>
            <person name="Ward J.M."/>
            <person name="Watanabe Y."/>
            <person name="Yazaki K."/>
            <person name="Yokoyama R."/>
            <person name="Yoshitake Y."/>
            <person name="Yotsui I."/>
            <person name="Zachgo S."/>
            <person name="Schmutz J."/>
        </authorList>
    </citation>
    <scope>NUCLEOTIDE SEQUENCE [LARGE SCALE GENOMIC DNA]</scope>
    <source>
        <strain evidence="4">Tak-1</strain>
    </source>
</reference>
<gene>
    <name evidence="3" type="ORF">MARPO_0130s0032</name>
</gene>